<evidence type="ECO:0000313" key="1">
    <source>
        <dbReference type="Ensembl" id="ENSMODP00000051014.1"/>
    </source>
</evidence>
<organism evidence="1 2">
    <name type="scientific">Monodelphis domestica</name>
    <name type="common">Gray short-tailed opossum</name>
    <dbReference type="NCBI Taxonomy" id="13616"/>
    <lineage>
        <taxon>Eukaryota</taxon>
        <taxon>Metazoa</taxon>
        <taxon>Chordata</taxon>
        <taxon>Craniata</taxon>
        <taxon>Vertebrata</taxon>
        <taxon>Euteleostomi</taxon>
        <taxon>Mammalia</taxon>
        <taxon>Metatheria</taxon>
        <taxon>Didelphimorphia</taxon>
        <taxon>Didelphidae</taxon>
        <taxon>Monodelphis</taxon>
    </lineage>
</organism>
<dbReference type="Bgee" id="ENSMODG00000040436">
    <property type="expression patterns" value="Expressed in blood and 19 other cell types or tissues"/>
</dbReference>
<proteinExistence type="predicted"/>
<sequence>MDVPSSDADCHSSMSSHSVGLLTTTSHKSLLHLQCSGNQKEGGEGHRILQQNSLVSKELVKLTLVAIVVTATKSNNNQTIVLTSRNTDFGLFNLMESLCLGGASRSNVTSQATQKDTSYGKKSANF</sequence>
<reference evidence="1 2" key="1">
    <citation type="journal article" date="2007" name="Nature">
        <title>Genome of the marsupial Monodelphis domestica reveals innovation in non-coding sequences.</title>
        <authorList>
            <person name="Mikkelsen T.S."/>
            <person name="Wakefield M.J."/>
            <person name="Aken B."/>
            <person name="Amemiya C.T."/>
            <person name="Chang J.L."/>
            <person name="Duke S."/>
            <person name="Garber M."/>
            <person name="Gentles A.J."/>
            <person name="Goodstadt L."/>
            <person name="Heger A."/>
            <person name="Jurka J."/>
            <person name="Kamal M."/>
            <person name="Mauceli E."/>
            <person name="Searle S.M."/>
            <person name="Sharpe T."/>
            <person name="Baker M.L."/>
            <person name="Batzer M.A."/>
            <person name="Benos P.V."/>
            <person name="Belov K."/>
            <person name="Clamp M."/>
            <person name="Cook A."/>
            <person name="Cuff J."/>
            <person name="Das R."/>
            <person name="Davidow L."/>
            <person name="Deakin J.E."/>
            <person name="Fazzari M.J."/>
            <person name="Glass J.L."/>
            <person name="Grabherr M."/>
            <person name="Greally J.M."/>
            <person name="Gu W."/>
            <person name="Hore T.A."/>
            <person name="Huttley G.A."/>
            <person name="Kleber M."/>
            <person name="Jirtle R.L."/>
            <person name="Koina E."/>
            <person name="Lee J.T."/>
            <person name="Mahony S."/>
            <person name="Marra M.A."/>
            <person name="Miller R.D."/>
            <person name="Nicholls R.D."/>
            <person name="Oda M."/>
            <person name="Papenfuss A.T."/>
            <person name="Parra Z.E."/>
            <person name="Pollock D.D."/>
            <person name="Ray D.A."/>
            <person name="Schein J.E."/>
            <person name="Speed T.P."/>
            <person name="Thompson K."/>
            <person name="VandeBerg J.L."/>
            <person name="Wade C.M."/>
            <person name="Walker J.A."/>
            <person name="Waters P.D."/>
            <person name="Webber C."/>
            <person name="Weidman J.R."/>
            <person name="Xie X."/>
            <person name="Zody M.C."/>
            <person name="Baldwin J."/>
            <person name="Abdouelleil A."/>
            <person name="Abdulkadir J."/>
            <person name="Abebe A."/>
            <person name="Abera B."/>
            <person name="Abreu J."/>
            <person name="Acer S.C."/>
            <person name="Aftuck L."/>
            <person name="Alexander A."/>
            <person name="An P."/>
            <person name="Anderson E."/>
            <person name="Anderson S."/>
            <person name="Arachi H."/>
            <person name="Azer M."/>
            <person name="Bachantsang P."/>
            <person name="Barry A."/>
            <person name="Bayul T."/>
            <person name="Berlin A."/>
            <person name="Bessette D."/>
            <person name="Bloom T."/>
            <person name="Bloom T."/>
            <person name="Boguslavskiy L."/>
            <person name="Bonnet C."/>
            <person name="Boukhgalter B."/>
            <person name="Bourzgui I."/>
            <person name="Brown A."/>
            <person name="Cahill P."/>
            <person name="Channer S."/>
            <person name="Cheshatsang Y."/>
            <person name="Chuda L."/>
            <person name="Citroen M."/>
            <person name="Collymore A."/>
            <person name="Cooke P."/>
            <person name="Costello M."/>
            <person name="D'Aco K."/>
            <person name="Daza R."/>
            <person name="De Haan G."/>
            <person name="DeGray S."/>
            <person name="DeMaso C."/>
            <person name="Dhargay N."/>
            <person name="Dooley K."/>
            <person name="Dooley E."/>
            <person name="Doricent M."/>
            <person name="Dorje P."/>
            <person name="Dorjee K."/>
            <person name="Dupes A."/>
            <person name="Elong R."/>
            <person name="Falk J."/>
            <person name="Farina A."/>
            <person name="Faro S."/>
            <person name="Ferguson D."/>
            <person name="Fisher S."/>
            <person name="Foley C.D."/>
            <person name="Franke A."/>
            <person name="Friedrich D."/>
            <person name="Gadbois L."/>
            <person name="Gearin G."/>
            <person name="Gearin C.R."/>
            <person name="Giannoukos G."/>
            <person name="Goode T."/>
            <person name="Graham J."/>
            <person name="Grandbois E."/>
            <person name="Grewal S."/>
            <person name="Gyaltsen K."/>
            <person name="Hafez N."/>
            <person name="Hagos B."/>
            <person name="Hall J."/>
            <person name="Henson C."/>
            <person name="Hollinger A."/>
            <person name="Honan T."/>
            <person name="Huard M.D."/>
            <person name="Hughes L."/>
            <person name="Hurhula B."/>
            <person name="Husby M.E."/>
            <person name="Kamat A."/>
            <person name="Kanga B."/>
            <person name="Kashin S."/>
            <person name="Khazanovich D."/>
            <person name="Kisner P."/>
            <person name="Lance K."/>
            <person name="Lara M."/>
            <person name="Lee W."/>
            <person name="Lennon N."/>
            <person name="Letendre F."/>
            <person name="LeVine R."/>
            <person name="Lipovsky A."/>
            <person name="Liu X."/>
            <person name="Liu J."/>
            <person name="Liu S."/>
            <person name="Lokyitsang T."/>
            <person name="Lokyitsang Y."/>
            <person name="Lubonja R."/>
            <person name="Lui A."/>
            <person name="MacDonald P."/>
            <person name="Magnisalis V."/>
            <person name="Maru K."/>
            <person name="Matthews C."/>
            <person name="McCusker W."/>
            <person name="McDonough S."/>
            <person name="Mehta T."/>
            <person name="Meldrim J."/>
            <person name="Meneus L."/>
            <person name="Mihai O."/>
            <person name="Mihalev A."/>
            <person name="Mihova T."/>
            <person name="Mittelman R."/>
            <person name="Mlenga V."/>
            <person name="Montmayeur A."/>
            <person name="Mulrain L."/>
            <person name="Navidi A."/>
            <person name="Naylor J."/>
            <person name="Negash T."/>
            <person name="Nguyen T."/>
            <person name="Nguyen N."/>
            <person name="Nicol R."/>
            <person name="Norbu C."/>
            <person name="Norbu N."/>
            <person name="Novod N."/>
            <person name="O'Neill B."/>
            <person name="Osman S."/>
            <person name="Markiewicz E."/>
            <person name="Oyono O.L."/>
            <person name="Patti C."/>
            <person name="Phunkhang P."/>
            <person name="Pierre F."/>
            <person name="Priest M."/>
            <person name="Raghuraman S."/>
            <person name="Rege F."/>
            <person name="Reyes R."/>
            <person name="Rise C."/>
            <person name="Rogov P."/>
            <person name="Ross K."/>
            <person name="Ryan E."/>
            <person name="Settipalli S."/>
            <person name="Shea T."/>
            <person name="Sherpa N."/>
            <person name="Shi L."/>
            <person name="Shih D."/>
            <person name="Sparrow T."/>
            <person name="Spaulding J."/>
            <person name="Stalker J."/>
            <person name="Stange-Thomann N."/>
            <person name="Stavropoulos S."/>
            <person name="Stone C."/>
            <person name="Strader C."/>
            <person name="Tesfaye S."/>
            <person name="Thomson T."/>
            <person name="Thoulutsang Y."/>
            <person name="Thoulutsang D."/>
            <person name="Topham K."/>
            <person name="Topping I."/>
            <person name="Tsamla T."/>
            <person name="Vassiliev H."/>
            <person name="Vo A."/>
            <person name="Wangchuk T."/>
            <person name="Wangdi T."/>
            <person name="Weiand M."/>
            <person name="Wilkinson J."/>
            <person name="Wilson A."/>
            <person name="Yadav S."/>
            <person name="Young G."/>
            <person name="Yu Q."/>
            <person name="Zembek L."/>
            <person name="Zhong D."/>
            <person name="Zimmer A."/>
            <person name="Zwirko Z."/>
            <person name="Jaffe D.B."/>
            <person name="Alvarez P."/>
            <person name="Brockman W."/>
            <person name="Butler J."/>
            <person name="Chin C."/>
            <person name="Gnerre S."/>
            <person name="MacCallum I."/>
            <person name="Graves J.A."/>
            <person name="Ponting C.P."/>
            <person name="Breen M."/>
            <person name="Samollow P.B."/>
            <person name="Lander E.S."/>
            <person name="Lindblad-Toh K."/>
        </authorList>
    </citation>
    <scope>NUCLEOTIDE SEQUENCE [LARGE SCALE GENOMIC DNA]</scope>
</reference>
<dbReference type="AlphaFoldDB" id="A0A5F8GUJ0"/>
<dbReference type="InParanoid" id="A0A5F8GUJ0"/>
<accession>A0A5F8GUJ0</accession>
<dbReference type="Proteomes" id="UP000002280">
    <property type="component" value="Chromosome 7"/>
</dbReference>
<evidence type="ECO:0000313" key="2">
    <source>
        <dbReference type="Proteomes" id="UP000002280"/>
    </source>
</evidence>
<dbReference type="Ensembl" id="ENSMODT00000079573.1">
    <property type="protein sequence ID" value="ENSMODP00000051014.1"/>
    <property type="gene ID" value="ENSMODG00000040436.1"/>
</dbReference>
<reference evidence="1" key="2">
    <citation type="submission" date="2025-08" db="UniProtKB">
        <authorList>
            <consortium name="Ensembl"/>
        </authorList>
    </citation>
    <scope>IDENTIFICATION</scope>
</reference>
<name>A0A5F8GUJ0_MONDO</name>
<keyword evidence="2" id="KW-1185">Reference proteome</keyword>
<protein>
    <submittedName>
        <fullName evidence="1">Uncharacterized protein</fullName>
    </submittedName>
</protein>
<reference evidence="1" key="3">
    <citation type="submission" date="2025-09" db="UniProtKB">
        <authorList>
            <consortium name="Ensembl"/>
        </authorList>
    </citation>
    <scope>IDENTIFICATION</scope>
</reference>